<evidence type="ECO:0000256" key="2">
    <source>
        <dbReference type="ARBA" id="ARBA00022679"/>
    </source>
</evidence>
<sequence length="852" mass="87657">MYVAVNSLPDSARRGVRFHSVELWHLQSGRLAAGEVGYTVGQIYTSCTGFALKQEFPGAGTLQLVALGHWLARCGFEAWDLGMQLDYKLGIGGSKHPRADWVALVRRLRPRRCHLRSPGPDCPAAQQLLPARRLRRPSPGAGPPPPPGRPRPAAARPARARWLGGAAGPAGPGSPQCKLGAEVLDRAERLASGAGGAGPPGLRSYVWLSPLAEALLDAVSELAPGEWPCTCAALGARLRAAADSGACWGPPRGPPVLGPPLLLAVAAALSSCHVAPAAVADGPEGASALAQALEAALSAELAVAGEAAAPMAAAVRAHLERSGCRLTHAALCALPAHPRARAAAGRELLLWGGPAQSAGMAGCSYTPPLDLACSRVGIAAAAHALEASASQRVLDLHTLQCLAAFLEVEMGMEAGRAAPAAGGLHDAAAAVAVRRTLGRVFPEPAAAAAASLAVAARAPAAVELAALAAAALAAAEELAAARQQALGVRFLPSQRPRGATLDADLPWAAAGPPPARPPESAGSEDEQQFSASGGKRRSPLEHMFITPLKLNLGGTPLTIQPTFNTKLKARDCVGPGTAANLCKCLSIEAYHIGLLEGSLRVGLATQLEISGQPRPALAPLSHGDILGANELSAQLTRWPTVGFGIVEIDEMNFERGAEGAAELDAGALHIREGVVGTAGNLVEAGGSKGDAPRAEREVHFERPAAMGRMRDASGEGHAAEASRRAAAPAVVDAHVAGPVRLPRLPLSGGLALSRLAGDPSMPPQLVKLSAGLPARIAMRAGARVSFFAHAAQPARAADQSAPAAVVCETEVREGFRLTSEFIAPQPRSDWAACLRVGDAKQQRIISWMCKFF</sequence>
<dbReference type="InterPro" id="IPR016181">
    <property type="entry name" value="Acyl_CoA_acyltransferase"/>
</dbReference>
<keyword evidence="6" id="KW-1185">Reference proteome</keyword>
<dbReference type="PANTHER" id="PTHR30098">
    <property type="entry name" value="LEUCYL/PHENYLALANYL-TRNA--PROTEIN TRANSFERASE"/>
    <property type="match status" value="1"/>
</dbReference>
<dbReference type="Proteomes" id="UP001189429">
    <property type="component" value="Unassembled WGS sequence"/>
</dbReference>
<gene>
    <name evidence="5" type="ORF">PCOR1329_LOCUS80888</name>
</gene>
<dbReference type="Pfam" id="PF03588">
    <property type="entry name" value="Leu_Phe_trans"/>
    <property type="match status" value="1"/>
</dbReference>
<protein>
    <recommendedName>
        <fullName evidence="7">Leucyl/phenylalanyl-tRNA--protein transferase</fullName>
    </recommendedName>
</protein>
<evidence type="ECO:0000256" key="1">
    <source>
        <dbReference type="ARBA" id="ARBA00022490"/>
    </source>
</evidence>
<feature type="region of interest" description="Disordered" evidence="4">
    <location>
        <begin position="504"/>
        <end position="536"/>
    </location>
</feature>
<dbReference type="Gene3D" id="3.40.630.70">
    <property type="entry name" value="Leucyl/phenylalanyl-tRNA-protein transferase, C-terminal domain"/>
    <property type="match status" value="1"/>
</dbReference>
<dbReference type="SUPFAM" id="SSF55729">
    <property type="entry name" value="Acyl-CoA N-acyltransferases (Nat)"/>
    <property type="match status" value="1"/>
</dbReference>
<reference evidence="5" key="1">
    <citation type="submission" date="2023-10" db="EMBL/GenBank/DDBJ databases">
        <authorList>
            <person name="Chen Y."/>
            <person name="Shah S."/>
            <person name="Dougan E. K."/>
            <person name="Thang M."/>
            <person name="Chan C."/>
        </authorList>
    </citation>
    <scope>NUCLEOTIDE SEQUENCE [LARGE SCALE GENOMIC DNA]</scope>
</reference>
<organism evidence="5 6">
    <name type="scientific">Prorocentrum cordatum</name>
    <dbReference type="NCBI Taxonomy" id="2364126"/>
    <lineage>
        <taxon>Eukaryota</taxon>
        <taxon>Sar</taxon>
        <taxon>Alveolata</taxon>
        <taxon>Dinophyceae</taxon>
        <taxon>Prorocentrales</taxon>
        <taxon>Prorocentraceae</taxon>
        <taxon>Prorocentrum</taxon>
    </lineage>
</organism>
<evidence type="ECO:0000313" key="6">
    <source>
        <dbReference type="Proteomes" id="UP001189429"/>
    </source>
</evidence>
<dbReference type="InterPro" id="IPR004616">
    <property type="entry name" value="Leu/Phe-tRNA_Trfase"/>
</dbReference>
<proteinExistence type="predicted"/>
<evidence type="ECO:0000256" key="3">
    <source>
        <dbReference type="ARBA" id="ARBA00023315"/>
    </source>
</evidence>
<keyword evidence="1" id="KW-0963">Cytoplasm</keyword>
<feature type="region of interest" description="Disordered" evidence="4">
    <location>
        <begin position="115"/>
        <end position="158"/>
    </location>
</feature>
<name>A0ABN9Y2R9_9DINO</name>
<dbReference type="EMBL" id="CAUYUJ010021503">
    <property type="protein sequence ID" value="CAK0905034.1"/>
    <property type="molecule type" value="Genomic_DNA"/>
</dbReference>
<dbReference type="PANTHER" id="PTHR30098:SF2">
    <property type="entry name" value="LEUCYL_PHENYLALANYL-TRNA--PROTEIN TRANSFERASE"/>
    <property type="match status" value="1"/>
</dbReference>
<keyword evidence="3" id="KW-0012">Acyltransferase</keyword>
<evidence type="ECO:0000256" key="4">
    <source>
        <dbReference type="SAM" id="MobiDB-lite"/>
    </source>
</evidence>
<keyword evidence="2" id="KW-0808">Transferase</keyword>
<evidence type="ECO:0008006" key="7">
    <source>
        <dbReference type="Google" id="ProtNLM"/>
    </source>
</evidence>
<comment type="caution">
    <text evidence="5">The sequence shown here is derived from an EMBL/GenBank/DDBJ whole genome shotgun (WGS) entry which is preliminary data.</text>
</comment>
<accession>A0ABN9Y2R9</accession>
<dbReference type="InterPro" id="IPR042203">
    <property type="entry name" value="Leu/Phe-tRNA_Trfase_C"/>
</dbReference>
<evidence type="ECO:0000313" key="5">
    <source>
        <dbReference type="EMBL" id="CAK0905034.1"/>
    </source>
</evidence>
<feature type="compositionally biased region" description="Pro residues" evidence="4">
    <location>
        <begin position="140"/>
        <end position="150"/>
    </location>
</feature>